<protein>
    <submittedName>
        <fullName evidence="1">Uncharacterized protein</fullName>
    </submittedName>
</protein>
<comment type="caution">
    <text evidence="1">The sequence shown here is derived from an EMBL/GenBank/DDBJ whole genome shotgun (WGS) entry which is preliminary data.</text>
</comment>
<name>A0A0F9KVM8_9ZZZZ</name>
<dbReference type="EMBL" id="LAZR01012566">
    <property type="protein sequence ID" value="KKM26168.1"/>
    <property type="molecule type" value="Genomic_DNA"/>
</dbReference>
<evidence type="ECO:0000313" key="1">
    <source>
        <dbReference type="EMBL" id="KKM26168.1"/>
    </source>
</evidence>
<reference evidence="1" key="1">
    <citation type="journal article" date="2015" name="Nature">
        <title>Complex archaea that bridge the gap between prokaryotes and eukaryotes.</title>
        <authorList>
            <person name="Spang A."/>
            <person name="Saw J.H."/>
            <person name="Jorgensen S.L."/>
            <person name="Zaremba-Niedzwiedzka K."/>
            <person name="Martijn J."/>
            <person name="Lind A.E."/>
            <person name="van Eijk R."/>
            <person name="Schleper C."/>
            <person name="Guy L."/>
            <person name="Ettema T.J."/>
        </authorList>
    </citation>
    <scope>NUCLEOTIDE SEQUENCE</scope>
</reference>
<feature type="non-terminal residue" evidence="1">
    <location>
        <position position="1"/>
    </location>
</feature>
<organism evidence="1">
    <name type="scientific">marine sediment metagenome</name>
    <dbReference type="NCBI Taxonomy" id="412755"/>
    <lineage>
        <taxon>unclassified sequences</taxon>
        <taxon>metagenomes</taxon>
        <taxon>ecological metagenomes</taxon>
    </lineage>
</organism>
<gene>
    <name evidence="1" type="ORF">LCGC14_1587560</name>
</gene>
<accession>A0A0F9KVM8</accession>
<proteinExistence type="predicted"/>
<dbReference type="AlphaFoldDB" id="A0A0F9KVM8"/>
<sequence length="85" mass="8678">AGAARRGARGRSVSAGDGNHCATCGGPLVFTDNADLEMCLGCEMLMHCGSCAERHATGCRNMPRRDAGKLAAWSAGAQGWEVPGG</sequence>